<proteinExistence type="predicted"/>
<dbReference type="EMBL" id="SRLC01000001">
    <property type="protein sequence ID" value="TGE23813.1"/>
    <property type="molecule type" value="Genomic_DNA"/>
</dbReference>
<gene>
    <name evidence="2" type="ORF">E5K00_00940</name>
</gene>
<dbReference type="RefSeq" id="WP_135460770.1">
    <property type="nucleotide sequence ID" value="NZ_SRLC01000001.1"/>
</dbReference>
<evidence type="ECO:0000313" key="2">
    <source>
        <dbReference type="EMBL" id="TGE23813.1"/>
    </source>
</evidence>
<evidence type="ECO:0000313" key="3">
    <source>
        <dbReference type="Proteomes" id="UP000297549"/>
    </source>
</evidence>
<feature type="chain" id="PRO_5021274310" description="DUF4397 domain-containing protein" evidence="1">
    <location>
        <begin position="25"/>
        <end position="249"/>
    </location>
</feature>
<evidence type="ECO:0008006" key="4">
    <source>
        <dbReference type="Google" id="ProtNLM"/>
    </source>
</evidence>
<comment type="caution">
    <text evidence="2">The sequence shown here is derived from an EMBL/GenBank/DDBJ whole genome shotgun (WGS) entry which is preliminary data.</text>
</comment>
<dbReference type="Proteomes" id="UP000297549">
    <property type="component" value="Unassembled WGS sequence"/>
</dbReference>
<reference evidence="2 3" key="1">
    <citation type="submission" date="2019-04" db="EMBL/GenBank/DDBJ databases">
        <authorList>
            <person name="Feng G."/>
            <person name="Zhang J."/>
            <person name="Zhu H."/>
        </authorList>
    </citation>
    <scope>NUCLEOTIDE SEQUENCE [LARGE SCALE GENOMIC DNA]</scope>
    <source>
        <strain evidence="2 3">JCM 31653</strain>
    </source>
</reference>
<evidence type="ECO:0000256" key="1">
    <source>
        <dbReference type="SAM" id="SignalP"/>
    </source>
</evidence>
<accession>A0A4Z0Q3X3</accession>
<keyword evidence="1" id="KW-0732">Signal</keyword>
<protein>
    <recommendedName>
        <fullName evidence="4">DUF4397 domain-containing protein</fullName>
    </recommendedName>
</protein>
<keyword evidence="3" id="KW-1185">Reference proteome</keyword>
<sequence length="249" mass="26976">MQQLFSTRPWFRTLLLLAFLSVLTGCVPDDDDVDDPQPTPSESTVTFWMRSDLGNGRVVVSVNNRPIGTLTQYHPSGVTCGQGEVTTQLAPGSYSYVATDEAGATWRGTFTLDTNTCLKYELTGQPSGGSQGVSNPIPTGYTSQGTITVDTPQLQICVRDHGQIDNDIIDLVIDGTTFLSNYTINGTNRCFTVTLPRGTHWIGVIARSEGTIPPCTPGITIKDATRSQVFELQSYVSGTRGAYTIRVQI</sequence>
<name>A0A4Z0Q3X3_9BACT</name>
<organism evidence="2 3">
    <name type="scientific">Hymenobacter aquaticus</name>
    <dbReference type="NCBI Taxonomy" id="1867101"/>
    <lineage>
        <taxon>Bacteria</taxon>
        <taxon>Pseudomonadati</taxon>
        <taxon>Bacteroidota</taxon>
        <taxon>Cytophagia</taxon>
        <taxon>Cytophagales</taxon>
        <taxon>Hymenobacteraceae</taxon>
        <taxon>Hymenobacter</taxon>
    </lineage>
</organism>
<feature type="signal peptide" evidence="1">
    <location>
        <begin position="1"/>
        <end position="24"/>
    </location>
</feature>
<dbReference type="AlphaFoldDB" id="A0A4Z0Q3X3"/>